<dbReference type="AlphaFoldDB" id="A0A0F8YPB6"/>
<dbReference type="EMBL" id="LAZR01065218">
    <property type="protein sequence ID" value="KKK55989.1"/>
    <property type="molecule type" value="Genomic_DNA"/>
</dbReference>
<proteinExistence type="predicted"/>
<feature type="transmembrane region" description="Helical" evidence="1">
    <location>
        <begin position="12"/>
        <end position="32"/>
    </location>
</feature>
<accession>A0A0F8YPB6</accession>
<reference evidence="2" key="1">
    <citation type="journal article" date="2015" name="Nature">
        <title>Complex archaea that bridge the gap between prokaryotes and eukaryotes.</title>
        <authorList>
            <person name="Spang A."/>
            <person name="Saw J.H."/>
            <person name="Jorgensen S.L."/>
            <person name="Zaremba-Niedzwiedzka K."/>
            <person name="Martijn J."/>
            <person name="Lind A.E."/>
            <person name="van Eijk R."/>
            <person name="Schleper C."/>
            <person name="Guy L."/>
            <person name="Ettema T.J."/>
        </authorList>
    </citation>
    <scope>NUCLEOTIDE SEQUENCE</scope>
</reference>
<evidence type="ECO:0000313" key="2">
    <source>
        <dbReference type="EMBL" id="KKK55989.1"/>
    </source>
</evidence>
<protein>
    <submittedName>
        <fullName evidence="2">Uncharacterized protein</fullName>
    </submittedName>
</protein>
<keyword evidence="1" id="KW-0812">Transmembrane</keyword>
<feature type="non-terminal residue" evidence="2">
    <location>
        <position position="1"/>
    </location>
</feature>
<keyword evidence="1" id="KW-1133">Transmembrane helix</keyword>
<sequence length="74" mass="8294">VSIGNNSYLHYLITLLIIFLCVTVQTPFRMAISARLTMELCLVQAEKSSSQSRLVKDLFRSFPIAFSGANLNQI</sequence>
<gene>
    <name evidence="2" type="ORF">LCGC14_3069050</name>
</gene>
<name>A0A0F8YPB6_9ZZZZ</name>
<organism evidence="2">
    <name type="scientific">marine sediment metagenome</name>
    <dbReference type="NCBI Taxonomy" id="412755"/>
    <lineage>
        <taxon>unclassified sequences</taxon>
        <taxon>metagenomes</taxon>
        <taxon>ecological metagenomes</taxon>
    </lineage>
</organism>
<keyword evidence="1" id="KW-0472">Membrane</keyword>
<comment type="caution">
    <text evidence="2">The sequence shown here is derived from an EMBL/GenBank/DDBJ whole genome shotgun (WGS) entry which is preliminary data.</text>
</comment>
<evidence type="ECO:0000256" key="1">
    <source>
        <dbReference type="SAM" id="Phobius"/>
    </source>
</evidence>